<name>A0A926VAY7_9CYAN</name>
<keyword evidence="2" id="KW-1185">Reference proteome</keyword>
<organism evidence="1 2">
    <name type="scientific">Aerosakkonema funiforme FACHB-1375</name>
    <dbReference type="NCBI Taxonomy" id="2949571"/>
    <lineage>
        <taxon>Bacteria</taxon>
        <taxon>Bacillati</taxon>
        <taxon>Cyanobacteriota</taxon>
        <taxon>Cyanophyceae</taxon>
        <taxon>Oscillatoriophycideae</taxon>
        <taxon>Aerosakkonematales</taxon>
        <taxon>Aerosakkonemataceae</taxon>
        <taxon>Aerosakkonema</taxon>
    </lineage>
</organism>
<evidence type="ECO:0000313" key="2">
    <source>
        <dbReference type="Proteomes" id="UP000641646"/>
    </source>
</evidence>
<reference evidence="1" key="1">
    <citation type="journal article" date="2015" name="ISME J.">
        <title>Draft Genome Sequence of Streptomyces incarnatus NRRL8089, which Produces the Nucleoside Antibiotic Sinefungin.</title>
        <authorList>
            <person name="Oshima K."/>
            <person name="Hattori M."/>
            <person name="Shimizu H."/>
            <person name="Fukuda K."/>
            <person name="Nemoto M."/>
            <person name="Inagaki K."/>
            <person name="Tamura T."/>
        </authorList>
    </citation>
    <scope>NUCLEOTIDE SEQUENCE</scope>
    <source>
        <strain evidence="1">FACHB-1375</strain>
    </source>
</reference>
<sequence>MLNPRLLLGNQAVTATLGSIGLLAPTQVTGLPATLHSGGQTTVLTISRC</sequence>
<proteinExistence type="predicted"/>
<reference evidence="1" key="2">
    <citation type="submission" date="2020-08" db="EMBL/GenBank/DDBJ databases">
        <authorList>
            <person name="Chen M."/>
            <person name="Teng W."/>
            <person name="Zhao L."/>
            <person name="Hu C."/>
            <person name="Zhou Y."/>
            <person name="Han B."/>
            <person name="Song L."/>
            <person name="Shu W."/>
        </authorList>
    </citation>
    <scope>NUCLEOTIDE SEQUENCE</scope>
    <source>
        <strain evidence="1">FACHB-1375</strain>
    </source>
</reference>
<dbReference type="Proteomes" id="UP000641646">
    <property type="component" value="Unassembled WGS sequence"/>
</dbReference>
<gene>
    <name evidence="1" type="ORF">H6G03_00425</name>
</gene>
<protein>
    <submittedName>
        <fullName evidence="1">Uncharacterized protein</fullName>
    </submittedName>
</protein>
<dbReference type="AlphaFoldDB" id="A0A926VAY7"/>
<comment type="caution">
    <text evidence="1">The sequence shown here is derived from an EMBL/GenBank/DDBJ whole genome shotgun (WGS) entry which is preliminary data.</text>
</comment>
<accession>A0A926VAY7</accession>
<dbReference type="RefSeq" id="WP_190460933.1">
    <property type="nucleotide sequence ID" value="NZ_JACJPW010000001.1"/>
</dbReference>
<dbReference type="EMBL" id="JACJPW010000001">
    <property type="protein sequence ID" value="MBD2179592.1"/>
    <property type="molecule type" value="Genomic_DNA"/>
</dbReference>
<evidence type="ECO:0000313" key="1">
    <source>
        <dbReference type="EMBL" id="MBD2179592.1"/>
    </source>
</evidence>